<dbReference type="InterPro" id="IPR011990">
    <property type="entry name" value="TPR-like_helical_dom_sf"/>
</dbReference>
<dbReference type="SUPFAM" id="SSF48452">
    <property type="entry name" value="TPR-like"/>
    <property type="match status" value="1"/>
</dbReference>
<feature type="transmembrane region" description="Helical" evidence="7">
    <location>
        <begin position="137"/>
        <end position="160"/>
    </location>
</feature>
<organism evidence="9 10">
    <name type="scientific">Cuscuta epithymum</name>
    <dbReference type="NCBI Taxonomy" id="186058"/>
    <lineage>
        <taxon>Eukaryota</taxon>
        <taxon>Viridiplantae</taxon>
        <taxon>Streptophyta</taxon>
        <taxon>Embryophyta</taxon>
        <taxon>Tracheophyta</taxon>
        <taxon>Spermatophyta</taxon>
        <taxon>Magnoliopsida</taxon>
        <taxon>eudicotyledons</taxon>
        <taxon>Gunneridae</taxon>
        <taxon>Pentapetalae</taxon>
        <taxon>asterids</taxon>
        <taxon>lamiids</taxon>
        <taxon>Solanales</taxon>
        <taxon>Convolvulaceae</taxon>
        <taxon>Cuscuteae</taxon>
        <taxon>Cuscuta</taxon>
        <taxon>Cuscuta subgen. Cuscuta</taxon>
    </lineage>
</organism>
<reference evidence="9" key="1">
    <citation type="submission" date="2022-07" db="EMBL/GenBank/DDBJ databases">
        <authorList>
            <person name="Macas J."/>
            <person name="Novak P."/>
            <person name="Neumann P."/>
        </authorList>
    </citation>
    <scope>NUCLEOTIDE SEQUENCE</scope>
</reference>
<comment type="caution">
    <text evidence="9">The sequence shown here is derived from an EMBL/GenBank/DDBJ whole genome shotgun (WGS) entry which is preliminary data.</text>
</comment>
<evidence type="ECO:0000256" key="2">
    <source>
        <dbReference type="ARBA" id="ARBA00010583"/>
    </source>
</evidence>
<dbReference type="GO" id="GO:0005743">
    <property type="term" value="C:mitochondrial inner membrane"/>
    <property type="evidence" value="ECO:0007669"/>
    <property type="project" value="TreeGrafter"/>
</dbReference>
<comment type="subcellular location">
    <subcellularLocation>
        <location evidence="1 6">Membrane</location>
        <topology evidence="1 6">Multi-pass membrane protein</topology>
    </subcellularLocation>
</comment>
<evidence type="ECO:0000256" key="1">
    <source>
        <dbReference type="ARBA" id="ARBA00004141"/>
    </source>
</evidence>
<dbReference type="Gene3D" id="1.25.40.10">
    <property type="entry name" value="Tetratricopeptide repeat domain"/>
    <property type="match status" value="1"/>
</dbReference>
<dbReference type="PANTHER" id="PTHR12428">
    <property type="entry name" value="OXA1"/>
    <property type="match status" value="1"/>
</dbReference>
<dbReference type="PANTHER" id="PTHR12428:SF65">
    <property type="entry name" value="CYTOCHROME C OXIDASE ASSEMBLY PROTEIN COX18, MITOCHONDRIAL"/>
    <property type="match status" value="1"/>
</dbReference>
<evidence type="ECO:0000256" key="5">
    <source>
        <dbReference type="ARBA" id="ARBA00023136"/>
    </source>
</evidence>
<feature type="domain" description="Membrane insertase YidC/Oxa/ALB C-terminal" evidence="8">
    <location>
        <begin position="139"/>
        <end position="337"/>
    </location>
</feature>
<sequence length="589" mass="66128">MALSKILNRKLLRHYPSLSASYSFEQLHGCDDCQQWKHHILLPLVRSPSALYLFSGSKQFLVPLGVHSFSRSFSTHESSSIEGYTLQDGEFNHTEPASPADLILPGDVACDGEVVESILPVSALSSLLDGYHVFTGLPWWFVIASGTLAMRLLLFPLVVLQLRKLARISELLPKLPPPFPPRKSRRTFTDQFKLFFKEKRAAGCPSLLWFISSFSIQVPCFFLWITTIRRMSLEHHDGFDVGGTLWFQNLTEVPNGTLGPILPLLIAGLHFTNVQVSFQSSSLMKTSGPFALLAKYYKQYLEILSLPILFISFNLPQGSLVYWLFNSISSLLQQISLRHPVVRKKLGLPDKEVAALAKQNNVDCSKEEVMNTSNESQEMENYVINPDVISHPDSPQEIPAQNLSAKELVNIAISLFAEGKKDVALQLMRLALAKDPDYARALMHGQLQNGFSSKATEILKSCISELLINRHPAEVEDVDHLILSSQWAGVTCIREGKYEEGIAHLEKVALMKEPEDPRTKSHYYDALVLFSSALYIVGRKAEAAKYLHIVSAYDPSCIDLFKQYETDVTSQEPSENEFVNDLDNSRRAD</sequence>
<accession>A0AAV0E349</accession>
<dbReference type="InterPro" id="IPR028055">
    <property type="entry name" value="YidC/Oxa/ALB_C"/>
</dbReference>
<comment type="similarity">
    <text evidence="2">Belongs to the OXA1/ALB3/YidC (TC 2.A.9.2) family.</text>
</comment>
<evidence type="ECO:0000313" key="9">
    <source>
        <dbReference type="EMBL" id="CAH9115908.1"/>
    </source>
</evidence>
<keyword evidence="10" id="KW-1185">Reference proteome</keyword>
<feature type="transmembrane region" description="Helical" evidence="7">
    <location>
        <begin position="207"/>
        <end position="225"/>
    </location>
</feature>
<dbReference type="InterPro" id="IPR001708">
    <property type="entry name" value="YidC/ALB3/OXA1/COX18"/>
</dbReference>
<dbReference type="GO" id="GO:0032977">
    <property type="term" value="F:membrane insertase activity"/>
    <property type="evidence" value="ECO:0007669"/>
    <property type="project" value="InterPro"/>
</dbReference>
<proteinExistence type="inferred from homology"/>
<comment type="similarity">
    <text evidence="6">Belongs to the OXA1/ALB3/YidC family.</text>
</comment>
<keyword evidence="4 7" id="KW-1133">Transmembrane helix</keyword>
<gene>
    <name evidence="9" type="ORF">CEPIT_LOCUS21310</name>
</gene>
<keyword evidence="3 6" id="KW-0812">Transmembrane</keyword>
<dbReference type="Pfam" id="PF02096">
    <property type="entry name" value="60KD_IMP"/>
    <property type="match status" value="1"/>
</dbReference>
<name>A0AAV0E349_9ASTE</name>
<dbReference type="EMBL" id="CAMAPF010000260">
    <property type="protein sequence ID" value="CAH9115908.1"/>
    <property type="molecule type" value="Genomic_DNA"/>
</dbReference>
<evidence type="ECO:0000259" key="8">
    <source>
        <dbReference type="Pfam" id="PF02096"/>
    </source>
</evidence>
<dbReference type="Proteomes" id="UP001152523">
    <property type="component" value="Unassembled WGS sequence"/>
</dbReference>
<evidence type="ECO:0000256" key="6">
    <source>
        <dbReference type="RuleBase" id="RU003945"/>
    </source>
</evidence>
<evidence type="ECO:0000313" key="10">
    <source>
        <dbReference type="Proteomes" id="UP001152523"/>
    </source>
</evidence>
<dbReference type="AlphaFoldDB" id="A0AAV0E349"/>
<evidence type="ECO:0000256" key="7">
    <source>
        <dbReference type="SAM" id="Phobius"/>
    </source>
</evidence>
<keyword evidence="5 7" id="KW-0472">Membrane</keyword>
<protein>
    <recommendedName>
        <fullName evidence="8">Membrane insertase YidC/Oxa/ALB C-terminal domain-containing protein</fullName>
    </recommendedName>
</protein>
<dbReference type="CDD" id="cd20069">
    <property type="entry name" value="5TM_Oxa1-like"/>
    <property type="match status" value="1"/>
</dbReference>
<dbReference type="GO" id="GO:0032979">
    <property type="term" value="P:protein insertion into mitochondrial inner membrane from matrix"/>
    <property type="evidence" value="ECO:0007669"/>
    <property type="project" value="TreeGrafter"/>
</dbReference>
<evidence type="ECO:0000256" key="3">
    <source>
        <dbReference type="ARBA" id="ARBA00022692"/>
    </source>
</evidence>
<evidence type="ECO:0000256" key="4">
    <source>
        <dbReference type="ARBA" id="ARBA00022989"/>
    </source>
</evidence>